<dbReference type="AlphaFoldDB" id="A0A5S6QHY6"/>
<dbReference type="WBParaSite" id="TMUE_2000006804.2">
    <property type="protein sequence ID" value="TMUE_2000006804.2"/>
    <property type="gene ID" value="WBGene00286242"/>
</dbReference>
<dbReference type="InterPro" id="IPR036598">
    <property type="entry name" value="GOLD_dom_sf"/>
</dbReference>
<accession>A0A5S6QHY6</accession>
<reference evidence="2" key="2">
    <citation type="submission" date="2014-03" db="EMBL/GenBank/DDBJ databases">
        <title>The whipworm genome and dual-species transcriptomics of an intimate host-pathogen interaction.</title>
        <authorList>
            <person name="Foth B.J."/>
            <person name="Tsai I.J."/>
            <person name="Reid A.J."/>
            <person name="Bancroft A.J."/>
            <person name="Nichol S."/>
            <person name="Tracey A."/>
            <person name="Holroyd N."/>
            <person name="Cotton J.A."/>
            <person name="Stanley E.J."/>
            <person name="Zarowiecki M."/>
            <person name="Liu J.Z."/>
            <person name="Huckvale T."/>
            <person name="Cooper P.J."/>
            <person name="Grencis R.K."/>
            <person name="Berriman M."/>
        </authorList>
    </citation>
    <scope>NUCLEOTIDE SEQUENCE [LARGE SCALE GENOMIC DNA]</scope>
    <source>
        <strain evidence="2">Edinburgh</strain>
    </source>
</reference>
<evidence type="ECO:0000313" key="3">
    <source>
        <dbReference type="WBParaSite" id="TMUE_2000006804.1"/>
    </source>
</evidence>
<evidence type="ECO:0000259" key="1">
    <source>
        <dbReference type="PROSITE" id="PS50191"/>
    </source>
</evidence>
<evidence type="ECO:0000313" key="4">
    <source>
        <dbReference type="WBParaSite" id="TMUE_2000006804.2"/>
    </source>
</evidence>
<dbReference type="SUPFAM" id="SSF52087">
    <property type="entry name" value="CRAL/TRIO domain"/>
    <property type="match status" value="1"/>
</dbReference>
<feature type="domain" description="CRAL-TRIO" evidence="1">
    <location>
        <begin position="70"/>
        <end position="249"/>
    </location>
</feature>
<dbReference type="PANTHER" id="PTHR47159:SF5">
    <property type="entry name" value="CRAL-TRIO DOMAIN-CONTAINING PROTEIN"/>
    <property type="match status" value="1"/>
</dbReference>
<dbReference type="Gene3D" id="3.40.525.10">
    <property type="entry name" value="CRAL-TRIO lipid binding domain"/>
    <property type="match status" value="1"/>
</dbReference>
<keyword evidence="2" id="KW-1185">Reference proteome</keyword>
<reference evidence="3" key="3">
    <citation type="submission" date="2019-12" db="UniProtKB">
        <authorList>
            <consortium name="WormBaseParasite"/>
        </authorList>
    </citation>
    <scope>IDENTIFICATION</scope>
</reference>
<dbReference type="Pfam" id="PF00650">
    <property type="entry name" value="CRAL_TRIO"/>
    <property type="match status" value="1"/>
</dbReference>
<dbReference type="CDD" id="cd00170">
    <property type="entry name" value="SEC14"/>
    <property type="match status" value="1"/>
</dbReference>
<dbReference type="Gene3D" id="2.60.120.680">
    <property type="entry name" value="GOLD domain"/>
    <property type="match status" value="1"/>
</dbReference>
<reference evidence="2" key="1">
    <citation type="submission" date="2013-11" db="EMBL/GenBank/DDBJ databases">
        <authorList>
            <person name="Aslett M."/>
        </authorList>
    </citation>
    <scope>NUCLEOTIDE SEQUENCE [LARGE SCALE GENOMIC DNA]</scope>
    <source>
        <strain evidence="2">Edinburgh</strain>
    </source>
</reference>
<name>A0A5S6QHY6_TRIMR</name>
<sequence length="379" mass="42849">MTEEIEQFETVLGFQIPEPLRTVHNVHRWTRLGNSDEESIRSIIARYIEYRRAIGTDDLDLLRTFRNNGNVECIIQYLRQSIRPMVVNTLDNSVVLICQPGGTDFHALASLFTSRQLIMFYAMLGEYFFQQVITQEEISGRESGVTIVYDLENFKITDYLNPYSPIMQIFRIGIALLQEYYLELLRNLLVINSGPIVRVFLQLAKVILLPKAFEKIRIISSSNMKERLLELVSSAALPSAYGGCWTEVDVENVNPLTCCTIRRPIEGKAPPCNIEAAEHVNLSAGKSYSAKISATKGQTLRWIVKTSGKTEFAVTLYDSKGKGEAELLIPRLTIATPLPDKVPEVGSVECKDTGVYGLEFRNVNSSFFSLKIRYGWVLE</sequence>
<organism evidence="2 3">
    <name type="scientific">Trichuris muris</name>
    <name type="common">Mouse whipworm</name>
    <dbReference type="NCBI Taxonomy" id="70415"/>
    <lineage>
        <taxon>Eukaryota</taxon>
        <taxon>Metazoa</taxon>
        <taxon>Ecdysozoa</taxon>
        <taxon>Nematoda</taxon>
        <taxon>Enoplea</taxon>
        <taxon>Dorylaimia</taxon>
        <taxon>Trichinellida</taxon>
        <taxon>Trichuridae</taxon>
        <taxon>Trichuris</taxon>
    </lineage>
</organism>
<dbReference type="SMART" id="SM00516">
    <property type="entry name" value="SEC14"/>
    <property type="match status" value="1"/>
</dbReference>
<dbReference type="InterPro" id="IPR036865">
    <property type="entry name" value="CRAL-TRIO_dom_sf"/>
</dbReference>
<proteinExistence type="predicted"/>
<dbReference type="PROSITE" id="PS50191">
    <property type="entry name" value="CRAL_TRIO"/>
    <property type="match status" value="1"/>
</dbReference>
<dbReference type="InterPro" id="IPR001251">
    <property type="entry name" value="CRAL-TRIO_dom"/>
</dbReference>
<dbReference type="PANTHER" id="PTHR47159">
    <property type="entry name" value="PROTEIN CBG07705-RELATED"/>
    <property type="match status" value="1"/>
</dbReference>
<protein>
    <submittedName>
        <fullName evidence="3 4">CRAL-TRIO domain-containing protein</fullName>
    </submittedName>
</protein>
<dbReference type="STRING" id="70415.A0A5S6QHY6"/>
<dbReference type="Proteomes" id="UP000046395">
    <property type="component" value="Unassembled WGS sequence"/>
</dbReference>
<dbReference type="InterPro" id="IPR053302">
    <property type="entry name" value="CRAL-TRIO_domain"/>
</dbReference>
<dbReference type="WBParaSite" id="TMUE_2000006804.1">
    <property type="protein sequence ID" value="TMUE_2000006804.1"/>
    <property type="gene ID" value="WBGene00286242"/>
</dbReference>
<dbReference type="SUPFAM" id="SSF101576">
    <property type="entry name" value="Supernatant protein factor (SPF), C-terminal domain"/>
    <property type="match status" value="1"/>
</dbReference>
<evidence type="ECO:0000313" key="2">
    <source>
        <dbReference type="Proteomes" id="UP000046395"/>
    </source>
</evidence>